<gene>
    <name evidence="2" type="ORF">LCGC14_2632150</name>
</gene>
<dbReference type="InterPro" id="IPR001173">
    <property type="entry name" value="Glyco_trans_2-like"/>
</dbReference>
<proteinExistence type="predicted"/>
<organism evidence="2">
    <name type="scientific">marine sediment metagenome</name>
    <dbReference type="NCBI Taxonomy" id="412755"/>
    <lineage>
        <taxon>unclassified sequences</taxon>
        <taxon>metagenomes</taxon>
        <taxon>ecological metagenomes</taxon>
    </lineage>
</organism>
<dbReference type="EMBL" id="LAZR01045180">
    <property type="protein sequence ID" value="KKK99499.1"/>
    <property type="molecule type" value="Genomic_DNA"/>
</dbReference>
<feature type="non-terminal residue" evidence="2">
    <location>
        <position position="53"/>
    </location>
</feature>
<name>A0A0F9CAZ0_9ZZZZ</name>
<dbReference type="Pfam" id="PF00535">
    <property type="entry name" value="Glycos_transf_2"/>
    <property type="match status" value="1"/>
</dbReference>
<dbReference type="PANTHER" id="PTHR43685:SF2">
    <property type="entry name" value="GLYCOSYLTRANSFERASE 2-LIKE DOMAIN-CONTAINING PROTEIN"/>
    <property type="match status" value="1"/>
</dbReference>
<dbReference type="AlphaFoldDB" id="A0A0F9CAZ0"/>
<dbReference type="Gene3D" id="3.90.550.10">
    <property type="entry name" value="Spore Coat Polysaccharide Biosynthesis Protein SpsA, Chain A"/>
    <property type="match status" value="1"/>
</dbReference>
<reference evidence="2" key="1">
    <citation type="journal article" date="2015" name="Nature">
        <title>Complex archaea that bridge the gap between prokaryotes and eukaryotes.</title>
        <authorList>
            <person name="Spang A."/>
            <person name="Saw J.H."/>
            <person name="Jorgensen S.L."/>
            <person name="Zaremba-Niedzwiedzka K."/>
            <person name="Martijn J."/>
            <person name="Lind A.E."/>
            <person name="van Eijk R."/>
            <person name="Schleper C."/>
            <person name="Guy L."/>
            <person name="Ettema T.J."/>
        </authorList>
    </citation>
    <scope>NUCLEOTIDE SEQUENCE</scope>
</reference>
<feature type="domain" description="Glycosyltransferase 2-like" evidence="1">
    <location>
        <begin position="9"/>
        <end position="52"/>
    </location>
</feature>
<dbReference type="InterPro" id="IPR029044">
    <property type="entry name" value="Nucleotide-diphossugar_trans"/>
</dbReference>
<evidence type="ECO:0000259" key="1">
    <source>
        <dbReference type="Pfam" id="PF00535"/>
    </source>
</evidence>
<dbReference type="SUPFAM" id="SSF53448">
    <property type="entry name" value="Nucleotide-diphospho-sugar transferases"/>
    <property type="match status" value="1"/>
</dbReference>
<comment type="caution">
    <text evidence="2">The sequence shown here is derived from an EMBL/GenBank/DDBJ whole genome shotgun (WGS) entry which is preliminary data.</text>
</comment>
<protein>
    <recommendedName>
        <fullName evidence="1">Glycosyltransferase 2-like domain-containing protein</fullName>
    </recommendedName>
</protein>
<dbReference type="PANTHER" id="PTHR43685">
    <property type="entry name" value="GLYCOSYLTRANSFERASE"/>
    <property type="match status" value="1"/>
</dbReference>
<evidence type="ECO:0000313" key="2">
    <source>
        <dbReference type="EMBL" id="KKK99499.1"/>
    </source>
</evidence>
<sequence length="53" mass="5885">MAKQSPKVSIGMPVYNMESTLQEAIDTVLNQTFSDFQLFISDNASDDGTEEIQ</sequence>
<dbReference type="CDD" id="cd00761">
    <property type="entry name" value="Glyco_tranf_GTA_type"/>
    <property type="match status" value="1"/>
</dbReference>
<dbReference type="InterPro" id="IPR050834">
    <property type="entry name" value="Glycosyltransf_2"/>
</dbReference>
<accession>A0A0F9CAZ0</accession>